<evidence type="ECO:0000256" key="7">
    <source>
        <dbReference type="RuleBase" id="RU004311"/>
    </source>
</evidence>
<dbReference type="PRINTS" id="PR00062">
    <property type="entry name" value="RIBOSOMALL20"/>
</dbReference>
<comment type="function">
    <text evidence="7">Binds directly to 23S ribosomal RNA and is necessary for the in vitro assembly process of the 50S ribosomal subunit. It is not involved in the protein synthesizing functions of that subunit.</text>
</comment>
<name>A0A3G1IWC9_9EUKA</name>
<dbReference type="SUPFAM" id="SSF74731">
    <property type="entry name" value="Ribosomal protein L20"/>
    <property type="match status" value="1"/>
</dbReference>
<comment type="similarity">
    <text evidence="1 6">Belongs to the bacterial ribosomal protein bL20 family.</text>
</comment>
<dbReference type="FunFam" id="1.10.1900.20:FF:000001">
    <property type="entry name" value="50S ribosomal protein L20"/>
    <property type="match status" value="1"/>
</dbReference>
<keyword evidence="4 6" id="KW-0689">Ribosomal protein</keyword>
<evidence type="ECO:0000256" key="4">
    <source>
        <dbReference type="ARBA" id="ARBA00022980"/>
    </source>
</evidence>
<accession>A0A3G1IWC9</accession>
<dbReference type="Gene3D" id="1.10.1900.20">
    <property type="entry name" value="Ribosomal protein L20"/>
    <property type="match status" value="1"/>
</dbReference>
<dbReference type="AlphaFoldDB" id="A0A3G1IWC9"/>
<protein>
    <recommendedName>
        <fullName evidence="7">50S ribosomal protein L20</fullName>
    </recommendedName>
</protein>
<dbReference type="Pfam" id="PF00453">
    <property type="entry name" value="Ribosomal_L20"/>
    <property type="match status" value="1"/>
</dbReference>
<gene>
    <name evidence="8" type="primary">rpl20</name>
</gene>
<evidence type="ECO:0000256" key="5">
    <source>
        <dbReference type="ARBA" id="ARBA00023274"/>
    </source>
</evidence>
<reference evidence="8" key="1">
    <citation type="submission" date="2017-05" db="EMBL/GenBank/DDBJ databases">
        <title>Plastid comparative genomics reveals ancient divergence between Glaucophyte genera.</title>
        <authorList>
            <person name="Figueroa-Martinez F.J."/>
            <person name="Jackson C."/>
            <person name="Reyes-Prieto A."/>
        </authorList>
    </citation>
    <scope>NUCLEOTIDE SEQUENCE</scope>
    <source>
        <strain evidence="8">SAG 4.97</strain>
    </source>
</reference>
<evidence type="ECO:0000313" key="8">
    <source>
        <dbReference type="EMBL" id="ASQ40368.1"/>
    </source>
</evidence>
<keyword evidence="3 7" id="KW-0694">RNA-binding</keyword>
<dbReference type="EMBL" id="MF167427">
    <property type="protein sequence ID" value="ASQ40368.1"/>
    <property type="molecule type" value="Genomic_DNA"/>
</dbReference>
<proteinExistence type="inferred from homology"/>
<dbReference type="GO" id="GO:1990904">
    <property type="term" value="C:ribonucleoprotein complex"/>
    <property type="evidence" value="ECO:0007669"/>
    <property type="project" value="UniProtKB-KW"/>
</dbReference>
<dbReference type="GO" id="GO:0003735">
    <property type="term" value="F:structural constituent of ribosome"/>
    <property type="evidence" value="ECO:0007669"/>
    <property type="project" value="InterPro"/>
</dbReference>
<dbReference type="InterPro" id="IPR005813">
    <property type="entry name" value="Ribosomal_bL20"/>
</dbReference>
<dbReference type="Gene3D" id="6.10.160.10">
    <property type="match status" value="1"/>
</dbReference>
<keyword evidence="2 7" id="KW-0699">rRNA-binding</keyword>
<dbReference type="CDD" id="cd07026">
    <property type="entry name" value="Ribosomal_L20"/>
    <property type="match status" value="1"/>
</dbReference>
<evidence type="ECO:0000256" key="1">
    <source>
        <dbReference type="ARBA" id="ARBA00007698"/>
    </source>
</evidence>
<dbReference type="PROSITE" id="PS00937">
    <property type="entry name" value="RIBOSOMAL_L20"/>
    <property type="match status" value="1"/>
</dbReference>
<keyword evidence="8" id="KW-0934">Plastid</keyword>
<dbReference type="HAMAP" id="MF_00382">
    <property type="entry name" value="Ribosomal_bL20"/>
    <property type="match status" value="1"/>
</dbReference>
<dbReference type="GO" id="GO:0006412">
    <property type="term" value="P:translation"/>
    <property type="evidence" value="ECO:0007669"/>
    <property type="project" value="InterPro"/>
</dbReference>
<organism evidence="8">
    <name type="scientific">Cyanoptyche gloeocystis</name>
    <dbReference type="NCBI Taxonomy" id="77922"/>
    <lineage>
        <taxon>Eukaryota</taxon>
        <taxon>Glaucocystophyceae</taxon>
        <taxon>Glaucocystophyceae incertae sedis</taxon>
        <taxon>Cyanoptyche</taxon>
    </lineage>
</organism>
<dbReference type="GO" id="GO:0019843">
    <property type="term" value="F:rRNA binding"/>
    <property type="evidence" value="ECO:0007669"/>
    <property type="project" value="UniProtKB-KW"/>
</dbReference>
<evidence type="ECO:0000256" key="3">
    <source>
        <dbReference type="ARBA" id="ARBA00022884"/>
    </source>
</evidence>
<keyword evidence="5 6" id="KW-0687">Ribonucleoprotein</keyword>
<evidence type="ECO:0000256" key="6">
    <source>
        <dbReference type="RuleBase" id="RU000561"/>
    </source>
</evidence>
<evidence type="ECO:0000256" key="2">
    <source>
        <dbReference type="ARBA" id="ARBA00022730"/>
    </source>
</evidence>
<dbReference type="GO" id="GO:0005840">
    <property type="term" value="C:ribosome"/>
    <property type="evidence" value="ECO:0007669"/>
    <property type="project" value="UniProtKB-KW"/>
</dbReference>
<dbReference type="PANTHER" id="PTHR10986">
    <property type="entry name" value="39S RIBOSOMAL PROTEIN L20"/>
    <property type="match status" value="1"/>
</dbReference>
<dbReference type="InterPro" id="IPR049946">
    <property type="entry name" value="RIBOSOMAL_L20_CS"/>
</dbReference>
<sequence>MTRVKRGNVASKRRKKILKHNSGYRAAHSRLFRTANQQIMKALKYAYTDRILRKRNWRALWIVRINAAARFYGFCYSKLIGYLHKMNIILNRKSLAQIALFDIDTFGQISLILKKLQ</sequence>
<geneLocation type="plastid" evidence="8"/>
<dbReference type="NCBIfam" id="TIGR01032">
    <property type="entry name" value="rplT_bact"/>
    <property type="match status" value="1"/>
</dbReference>
<dbReference type="InterPro" id="IPR035566">
    <property type="entry name" value="Ribosomal_protein_bL20_C"/>
</dbReference>